<proteinExistence type="predicted"/>
<dbReference type="Proteomes" id="UP000464657">
    <property type="component" value="Chromosome"/>
</dbReference>
<dbReference type="AlphaFoldDB" id="A0A7L4ZFH2"/>
<dbReference type="Gene3D" id="2.60.120.10">
    <property type="entry name" value="Jelly Rolls"/>
    <property type="match status" value="1"/>
</dbReference>
<evidence type="ECO:0000313" key="2">
    <source>
        <dbReference type="EMBL" id="QHI34704.1"/>
    </source>
</evidence>
<dbReference type="OrthoDB" id="1092431at2"/>
<name>A0A7L4ZFH2_9FLAO</name>
<organism evidence="2 3">
    <name type="scientific">Kordia antarctica</name>
    <dbReference type="NCBI Taxonomy" id="1218801"/>
    <lineage>
        <taxon>Bacteria</taxon>
        <taxon>Pseudomonadati</taxon>
        <taxon>Bacteroidota</taxon>
        <taxon>Flavobacteriia</taxon>
        <taxon>Flavobacteriales</taxon>
        <taxon>Flavobacteriaceae</taxon>
        <taxon>Kordia</taxon>
    </lineage>
</organism>
<protein>
    <recommendedName>
        <fullName evidence="1">Cyclic nucleotide-binding domain-containing protein</fullName>
    </recommendedName>
</protein>
<accession>A0A7L4ZFH2</accession>
<dbReference type="InterPro" id="IPR000595">
    <property type="entry name" value="cNMP-bd_dom"/>
</dbReference>
<feature type="domain" description="Cyclic nucleotide-binding" evidence="1">
    <location>
        <begin position="11"/>
        <end position="132"/>
    </location>
</feature>
<evidence type="ECO:0000313" key="3">
    <source>
        <dbReference type="Proteomes" id="UP000464657"/>
    </source>
</evidence>
<dbReference type="KEGG" id="kan:IMCC3317_00470"/>
<dbReference type="PROSITE" id="PS50042">
    <property type="entry name" value="CNMP_BINDING_3"/>
    <property type="match status" value="1"/>
</dbReference>
<reference evidence="2 3" key="1">
    <citation type="journal article" date="2013" name="Int. J. Syst. Evol. Microbiol.">
        <title>Kordia antarctica sp. nov., isolated from Antarctic seawater.</title>
        <authorList>
            <person name="Baek K."/>
            <person name="Choi A."/>
            <person name="Kang I."/>
            <person name="Lee K."/>
            <person name="Cho J.C."/>
        </authorList>
    </citation>
    <scope>NUCLEOTIDE SEQUENCE [LARGE SCALE GENOMIC DNA]</scope>
    <source>
        <strain evidence="2 3">IMCC3317</strain>
    </source>
</reference>
<dbReference type="RefSeq" id="WP_160127499.1">
    <property type="nucleotide sequence ID" value="NZ_CP019288.1"/>
</dbReference>
<keyword evidence="3" id="KW-1185">Reference proteome</keyword>
<dbReference type="InterPro" id="IPR018490">
    <property type="entry name" value="cNMP-bd_dom_sf"/>
</dbReference>
<gene>
    <name evidence="2" type="ORF">IMCC3317_00470</name>
</gene>
<dbReference type="InterPro" id="IPR014710">
    <property type="entry name" value="RmlC-like_jellyroll"/>
</dbReference>
<dbReference type="Pfam" id="PF00027">
    <property type="entry name" value="cNMP_binding"/>
    <property type="match status" value="1"/>
</dbReference>
<evidence type="ECO:0000259" key="1">
    <source>
        <dbReference type="PROSITE" id="PS50042"/>
    </source>
</evidence>
<dbReference type="EMBL" id="CP019288">
    <property type="protein sequence ID" value="QHI34704.1"/>
    <property type="molecule type" value="Genomic_DNA"/>
</dbReference>
<sequence length="192" mass="22366">MNNSFIEAFNRFKFLKIQDLSAIFRFSSFKSFKKGEIIAREGHYCEHVFMIRKGIIRTYILTPDAEEKTIKLAKEKGFTACANSFLYQKPSTEYLEAIEDCKVFAFNIKKINEAASSNIRIMRLLHESLKEAMAEAVERVEFFTILSPEQRYERLLEESPDLIQRVPQKFLASYIGVTTVSLSRIRNRIISK</sequence>
<dbReference type="CDD" id="cd00038">
    <property type="entry name" value="CAP_ED"/>
    <property type="match status" value="1"/>
</dbReference>
<dbReference type="SUPFAM" id="SSF51206">
    <property type="entry name" value="cAMP-binding domain-like"/>
    <property type="match status" value="1"/>
</dbReference>